<feature type="coiled-coil region" evidence="1">
    <location>
        <begin position="159"/>
        <end position="238"/>
    </location>
</feature>
<evidence type="ECO:0008006" key="4">
    <source>
        <dbReference type="Google" id="ProtNLM"/>
    </source>
</evidence>
<keyword evidence="1" id="KW-0175">Coiled coil</keyword>
<gene>
    <name evidence="2" type="ORF">BSL78_26158</name>
</gene>
<comment type="caution">
    <text evidence="2">The sequence shown here is derived from an EMBL/GenBank/DDBJ whole genome shotgun (WGS) entry which is preliminary data.</text>
</comment>
<sequence length="595" mass="67549">MPLLCEANDEYNAFTVKLYKEVTIDERKKILMTCEVERKFIESNDIADDIKFILKLEEKNIISESNVGPLLKCVEALDLNRLAGIVRSYQSKITTESTNEVAEEKGNGERQSCGHLDEESQLLCVTCCTYVCYECAFVNHKDHEVFSEEEFGNEIEIYQRLVEDELQEVNRMIDSLEQDLNTGEATVSDKEIQREVATIVQTFNTGMERQLELSEMKLSKMKNNRKRTEEKTERELSQLRLLSDSILKHTESKSDSPDLVFLQKINGFKHDVSEGIKKAERISENLKDIEICVRFCPYSLSARFVSITVGPVVGSVRINKDQVVIVTDQRHFDQPAIRLSCVSCDNTSHVYWSHVIESEYFLGYGKKLPRVALCNTLFISSSQISILIGCGNKIFQVNILEPKDTCYFQSFTVKDFCVPEDSIISCISIIRSQSPGNVGLIVIDSVSHSIYKLDKDMKLLETMELNEKPHFATGYFDKKFVYAYSDGKSVKLVNGNSPKYVIRTLENPTKGDKLFYPADMLHDAAAFSILWKSKGIEGQNEKSCKVMVYRSNGDLVRISHENTYCTSNEAIGIGFVKNHGLLCLANGKVKLYDTL</sequence>
<protein>
    <recommendedName>
        <fullName evidence="4">B box-type domain-containing protein</fullName>
    </recommendedName>
</protein>
<keyword evidence="3" id="KW-1185">Reference proteome</keyword>
<accession>A0A2G8JMP1</accession>
<dbReference type="AlphaFoldDB" id="A0A2G8JMP1"/>
<evidence type="ECO:0000313" key="2">
    <source>
        <dbReference type="EMBL" id="PIK37000.1"/>
    </source>
</evidence>
<organism evidence="2 3">
    <name type="scientific">Stichopus japonicus</name>
    <name type="common">Sea cucumber</name>
    <dbReference type="NCBI Taxonomy" id="307972"/>
    <lineage>
        <taxon>Eukaryota</taxon>
        <taxon>Metazoa</taxon>
        <taxon>Echinodermata</taxon>
        <taxon>Eleutherozoa</taxon>
        <taxon>Echinozoa</taxon>
        <taxon>Holothuroidea</taxon>
        <taxon>Aspidochirotacea</taxon>
        <taxon>Aspidochirotida</taxon>
        <taxon>Stichopodidae</taxon>
        <taxon>Apostichopus</taxon>
    </lineage>
</organism>
<evidence type="ECO:0000313" key="3">
    <source>
        <dbReference type="Proteomes" id="UP000230750"/>
    </source>
</evidence>
<dbReference type="SUPFAM" id="SSF57845">
    <property type="entry name" value="B-box zinc-binding domain"/>
    <property type="match status" value="1"/>
</dbReference>
<evidence type="ECO:0000256" key="1">
    <source>
        <dbReference type="SAM" id="Coils"/>
    </source>
</evidence>
<dbReference type="EMBL" id="MRZV01001577">
    <property type="protein sequence ID" value="PIK37000.1"/>
    <property type="molecule type" value="Genomic_DNA"/>
</dbReference>
<reference evidence="2 3" key="1">
    <citation type="journal article" date="2017" name="PLoS Biol.">
        <title>The sea cucumber genome provides insights into morphological evolution and visceral regeneration.</title>
        <authorList>
            <person name="Zhang X."/>
            <person name="Sun L."/>
            <person name="Yuan J."/>
            <person name="Sun Y."/>
            <person name="Gao Y."/>
            <person name="Zhang L."/>
            <person name="Li S."/>
            <person name="Dai H."/>
            <person name="Hamel J.F."/>
            <person name="Liu C."/>
            <person name="Yu Y."/>
            <person name="Liu S."/>
            <person name="Lin W."/>
            <person name="Guo K."/>
            <person name="Jin S."/>
            <person name="Xu P."/>
            <person name="Storey K.B."/>
            <person name="Huan P."/>
            <person name="Zhang T."/>
            <person name="Zhou Y."/>
            <person name="Zhang J."/>
            <person name="Lin C."/>
            <person name="Li X."/>
            <person name="Xing L."/>
            <person name="Huo D."/>
            <person name="Sun M."/>
            <person name="Wang L."/>
            <person name="Mercier A."/>
            <person name="Li F."/>
            <person name="Yang H."/>
            <person name="Xiang J."/>
        </authorList>
    </citation>
    <scope>NUCLEOTIDE SEQUENCE [LARGE SCALE GENOMIC DNA]</scope>
    <source>
        <strain evidence="2">Shaxun</strain>
        <tissue evidence="2">Muscle</tissue>
    </source>
</reference>
<proteinExistence type="predicted"/>
<dbReference type="Proteomes" id="UP000230750">
    <property type="component" value="Unassembled WGS sequence"/>
</dbReference>
<dbReference type="CDD" id="cd19756">
    <property type="entry name" value="Bbox2"/>
    <property type="match status" value="1"/>
</dbReference>
<name>A0A2G8JMP1_STIJA</name>
<dbReference type="Gene3D" id="3.30.160.60">
    <property type="entry name" value="Classic Zinc Finger"/>
    <property type="match status" value="1"/>
</dbReference>
<dbReference type="InterPro" id="IPR011029">
    <property type="entry name" value="DEATH-like_dom_sf"/>
</dbReference>
<dbReference type="Gene3D" id="1.10.533.10">
    <property type="entry name" value="Death Domain, Fas"/>
    <property type="match status" value="1"/>
</dbReference>